<dbReference type="GO" id="GO:0015297">
    <property type="term" value="F:antiporter activity"/>
    <property type="evidence" value="ECO:0007669"/>
    <property type="project" value="InterPro"/>
</dbReference>
<organism evidence="4 5">
    <name type="scientific">Aphanomyces astaci</name>
    <name type="common">Crayfish plague agent</name>
    <dbReference type="NCBI Taxonomy" id="112090"/>
    <lineage>
        <taxon>Eukaryota</taxon>
        <taxon>Sar</taxon>
        <taxon>Stramenopiles</taxon>
        <taxon>Oomycota</taxon>
        <taxon>Saprolegniomycetes</taxon>
        <taxon>Saprolegniales</taxon>
        <taxon>Verrucalvaceae</taxon>
        <taxon>Aphanomyces</taxon>
    </lineage>
</organism>
<name>A0A397AV05_APHAT</name>
<evidence type="ECO:0000313" key="5">
    <source>
        <dbReference type="Proteomes" id="UP000266239"/>
    </source>
</evidence>
<evidence type="ECO:0000256" key="2">
    <source>
        <dbReference type="ARBA" id="ARBA00022448"/>
    </source>
</evidence>
<dbReference type="InterPro" id="IPR002528">
    <property type="entry name" value="MATE_fam"/>
</dbReference>
<feature type="transmembrane region" description="Helical" evidence="3">
    <location>
        <begin position="220"/>
        <end position="239"/>
    </location>
</feature>
<feature type="transmembrane region" description="Helical" evidence="3">
    <location>
        <begin position="482"/>
        <end position="502"/>
    </location>
</feature>
<dbReference type="GO" id="GO:0005886">
    <property type="term" value="C:plasma membrane"/>
    <property type="evidence" value="ECO:0007669"/>
    <property type="project" value="TreeGrafter"/>
</dbReference>
<feature type="transmembrane region" description="Helical" evidence="3">
    <location>
        <begin position="455"/>
        <end position="476"/>
    </location>
</feature>
<comment type="caution">
    <text evidence="4">The sequence shown here is derived from an EMBL/GenBank/DDBJ whole genome shotgun (WGS) entry which is preliminary data.</text>
</comment>
<dbReference type="PANTHER" id="PTHR43298:SF2">
    <property type="entry name" value="FMN_FAD EXPORTER YEEO-RELATED"/>
    <property type="match status" value="1"/>
</dbReference>
<feature type="transmembrane region" description="Helical" evidence="3">
    <location>
        <begin position="50"/>
        <end position="76"/>
    </location>
</feature>
<feature type="transmembrane region" description="Helical" evidence="3">
    <location>
        <begin position="369"/>
        <end position="393"/>
    </location>
</feature>
<keyword evidence="3" id="KW-0472">Membrane</keyword>
<dbReference type="PANTHER" id="PTHR43298">
    <property type="entry name" value="MULTIDRUG RESISTANCE PROTEIN NORM-RELATED"/>
    <property type="match status" value="1"/>
</dbReference>
<evidence type="ECO:0000256" key="3">
    <source>
        <dbReference type="SAM" id="Phobius"/>
    </source>
</evidence>
<evidence type="ECO:0000256" key="1">
    <source>
        <dbReference type="ARBA" id="ARBA00010199"/>
    </source>
</evidence>
<dbReference type="AlphaFoldDB" id="A0A397AV05"/>
<feature type="transmembrane region" description="Helical" evidence="3">
    <location>
        <begin position="123"/>
        <end position="146"/>
    </location>
</feature>
<evidence type="ECO:0000313" key="4">
    <source>
        <dbReference type="EMBL" id="RHY11452.1"/>
    </source>
</evidence>
<dbReference type="InterPro" id="IPR050222">
    <property type="entry name" value="MATE_MdtK"/>
</dbReference>
<comment type="similarity">
    <text evidence="1">Belongs to the multi antimicrobial extrusion (MATE) (TC 2.A.66.1) family.</text>
</comment>
<dbReference type="Pfam" id="PF01554">
    <property type="entry name" value="MatE"/>
    <property type="match status" value="2"/>
</dbReference>
<feature type="transmembrane region" description="Helical" evidence="3">
    <location>
        <begin position="245"/>
        <end position="269"/>
    </location>
</feature>
<reference evidence="4 5" key="1">
    <citation type="submission" date="2018-08" db="EMBL/GenBank/DDBJ databases">
        <title>Aphanomyces genome sequencing and annotation.</title>
        <authorList>
            <person name="Minardi D."/>
            <person name="Oidtmann B."/>
            <person name="Van Der Giezen M."/>
            <person name="Studholme D.J."/>
        </authorList>
    </citation>
    <scope>NUCLEOTIDE SEQUENCE [LARGE SCALE GENOMIC DNA]</scope>
    <source>
        <strain evidence="4 5">Yx</strain>
    </source>
</reference>
<dbReference type="Proteomes" id="UP000266239">
    <property type="component" value="Unassembled WGS sequence"/>
</dbReference>
<feature type="transmembrane region" description="Helical" evidence="3">
    <location>
        <begin position="514"/>
        <end position="538"/>
    </location>
</feature>
<gene>
    <name evidence="4" type="ORF">DYB25_001573</name>
</gene>
<dbReference type="VEuPathDB" id="FungiDB:H257_02504"/>
<feature type="non-terminal residue" evidence="4">
    <location>
        <position position="1"/>
    </location>
</feature>
<accession>A0A397AV05</accession>
<feature type="transmembrane region" description="Helical" evidence="3">
    <location>
        <begin position="413"/>
        <end position="434"/>
    </location>
</feature>
<keyword evidence="3" id="KW-1133">Transmembrane helix</keyword>
<protein>
    <recommendedName>
        <fullName evidence="6">Protein DETOXIFICATION</fullName>
    </recommendedName>
</protein>
<proteinExistence type="inferred from homology"/>
<sequence length="560" mass="61178">SETSCNGFDDNEGTHRNEILYAPTMESDPLLDTKRSLYTLKAVAEEAASIYAICWKISLATFCQLSVLTISTAFLGHLGTRELAASAMVMSVVGGFRIIPWAFSISISTLGGHAYGAKNYELVGVWLQIGLIMLVPVSALLMAVCLNIRPCLELMTDDLELLAMGETYAWYVSWSVWPSAIYEALRYGKHPSRSPAFSKLIHQLARGYYKAQEIMTPTTVVDVTTLFISIGVNYVFIYGCLGWPGFGFIGSPLALVFIAVIQSVSLWSFAHLLQERHTSVCVYRGTAHQPPSPERSLCVETWFGWKAKHCLNAARLHQYLTLTGTFLVYLALDEWVYNVLAIMAGKKILLLLNHSTTTMYVARIGSLNVAAYNILFTIWTLAYGVYIGFSTPIQVRVSHALGANDPAKAKQSAVVGCAMGSFAAGFLSVAMYVGRDEMLALYTADVDLQDVIRPVLGLFCLAACLSGVHITLSAMLEAMSLAGTLVLASSVGSWLVLLPVAYELAFATSWGFGGLYIGSVIGESVKLVIMAVALMWVFDWHVVAEQVSKQVTSDNEEFDV</sequence>
<feature type="transmembrane region" description="Helical" evidence="3">
    <location>
        <begin position="83"/>
        <end position="103"/>
    </location>
</feature>
<evidence type="ECO:0008006" key="6">
    <source>
        <dbReference type="Google" id="ProtNLM"/>
    </source>
</evidence>
<dbReference type="GO" id="GO:0042910">
    <property type="term" value="F:xenobiotic transmembrane transporter activity"/>
    <property type="evidence" value="ECO:0007669"/>
    <property type="project" value="InterPro"/>
</dbReference>
<dbReference type="EMBL" id="QUTA01006362">
    <property type="protein sequence ID" value="RHY11452.1"/>
    <property type="molecule type" value="Genomic_DNA"/>
</dbReference>
<keyword evidence="3" id="KW-0812">Transmembrane</keyword>
<keyword evidence="2" id="KW-0813">Transport</keyword>